<organism evidence="3">
    <name type="scientific">Dissoconium aciculare CBS 342.82</name>
    <dbReference type="NCBI Taxonomy" id="1314786"/>
    <lineage>
        <taxon>Eukaryota</taxon>
        <taxon>Fungi</taxon>
        <taxon>Dikarya</taxon>
        <taxon>Ascomycota</taxon>
        <taxon>Pezizomycotina</taxon>
        <taxon>Dothideomycetes</taxon>
        <taxon>Dothideomycetidae</taxon>
        <taxon>Mycosphaerellales</taxon>
        <taxon>Dissoconiaceae</taxon>
        <taxon>Dissoconium</taxon>
    </lineage>
</organism>
<dbReference type="Proteomes" id="UP000504637">
    <property type="component" value="Unplaced"/>
</dbReference>
<dbReference type="OrthoDB" id="3638630at2759"/>
<protein>
    <submittedName>
        <fullName evidence="3">Uncharacterized protein</fullName>
    </submittedName>
</protein>
<feature type="transmembrane region" description="Helical" evidence="1">
    <location>
        <begin position="113"/>
        <end position="133"/>
    </location>
</feature>
<keyword evidence="1" id="KW-1133">Transmembrane helix</keyword>
<reference evidence="3" key="1">
    <citation type="submission" date="2020-01" db="EMBL/GenBank/DDBJ databases">
        <authorList>
            <consortium name="DOE Joint Genome Institute"/>
            <person name="Haridas S."/>
            <person name="Albert R."/>
            <person name="Binder M."/>
            <person name="Bloem J."/>
            <person name="Labutti K."/>
            <person name="Salamov A."/>
            <person name="Andreopoulos B."/>
            <person name="Baker S.E."/>
            <person name="Barry K."/>
            <person name="Bills G."/>
            <person name="Bluhm B.H."/>
            <person name="Cannon C."/>
            <person name="Castanera R."/>
            <person name="Culley D.E."/>
            <person name="Daum C."/>
            <person name="Ezra D."/>
            <person name="Gonzalez J.B."/>
            <person name="Henrissat B."/>
            <person name="Kuo A."/>
            <person name="Liang C."/>
            <person name="Lipzen A."/>
            <person name="Lutzoni F."/>
            <person name="Magnuson J."/>
            <person name="Mondo S."/>
            <person name="Nolan M."/>
            <person name="Ohm R."/>
            <person name="Pangilinan J."/>
            <person name="Park H.-J."/>
            <person name="Ramirez L."/>
            <person name="Alfaro M."/>
            <person name="Sun H."/>
            <person name="Tritt A."/>
            <person name="Yoshinaga Y."/>
            <person name="Zwiers L.-H."/>
            <person name="Turgeon B.G."/>
            <person name="Goodwin S.B."/>
            <person name="Spatafora J.W."/>
            <person name="Crous P.W."/>
            <person name="Grigoriev I.V."/>
        </authorList>
    </citation>
    <scope>NUCLEOTIDE SEQUENCE</scope>
    <source>
        <strain evidence="3">CBS 342.82</strain>
    </source>
</reference>
<evidence type="ECO:0000256" key="1">
    <source>
        <dbReference type="SAM" id="Phobius"/>
    </source>
</evidence>
<sequence length="258" mass="28356">MAYARRPPVNTAAILPGLLLIGATASWFFFEFTAIKAYQATDYYDWAIESISDLSVTYKQVHPLKHHTVVSGRAKFLNFGILLNAALFAAGQLGLLYVTRKGVASSASTARKLRVFLTLLFVSGLTLLVTIHGGPREQKTGLAGWHWNGWSLVAIASSLNSILAGLVPGQIGNSDRDIFYRLLSVALGLWTAYSYYQFQTLTPWNSQTKIGLWQRSIIYPQQAWQAVTGSEIILAIVGAAIKDLDEKEAAKESTKKSE</sequence>
<name>A0A6J3M271_9PEZI</name>
<feature type="transmembrane region" description="Helical" evidence="1">
    <location>
        <begin position="145"/>
        <end position="166"/>
    </location>
</feature>
<evidence type="ECO:0000313" key="3">
    <source>
        <dbReference type="RefSeq" id="XP_033458625.1"/>
    </source>
</evidence>
<reference evidence="3" key="3">
    <citation type="submission" date="2025-08" db="UniProtKB">
        <authorList>
            <consortium name="RefSeq"/>
        </authorList>
    </citation>
    <scope>IDENTIFICATION</scope>
    <source>
        <strain evidence="3">CBS 342.82</strain>
    </source>
</reference>
<keyword evidence="1" id="KW-0472">Membrane</keyword>
<dbReference type="GeneID" id="54365569"/>
<proteinExistence type="predicted"/>
<gene>
    <name evidence="3" type="ORF">K489DRAFT_411039</name>
</gene>
<evidence type="ECO:0000313" key="2">
    <source>
        <dbReference type="Proteomes" id="UP000504637"/>
    </source>
</evidence>
<feature type="transmembrane region" description="Helical" evidence="1">
    <location>
        <begin position="12"/>
        <end position="30"/>
    </location>
</feature>
<reference evidence="3" key="2">
    <citation type="submission" date="2020-04" db="EMBL/GenBank/DDBJ databases">
        <authorList>
            <consortium name="NCBI Genome Project"/>
        </authorList>
    </citation>
    <scope>NUCLEOTIDE SEQUENCE</scope>
    <source>
        <strain evidence="3">CBS 342.82</strain>
    </source>
</reference>
<keyword evidence="1" id="KW-0812">Transmembrane</keyword>
<keyword evidence="2" id="KW-1185">Reference proteome</keyword>
<feature type="transmembrane region" description="Helical" evidence="1">
    <location>
        <begin position="76"/>
        <end position="98"/>
    </location>
</feature>
<accession>A0A6J3M271</accession>
<feature type="transmembrane region" description="Helical" evidence="1">
    <location>
        <begin position="178"/>
        <end position="196"/>
    </location>
</feature>
<dbReference type="AlphaFoldDB" id="A0A6J3M271"/>
<dbReference type="RefSeq" id="XP_033458625.1">
    <property type="nucleotide sequence ID" value="XM_033607770.1"/>
</dbReference>